<name>A0A7W7BQ08_9MICO</name>
<dbReference type="GO" id="GO:0008168">
    <property type="term" value="F:methyltransferase activity"/>
    <property type="evidence" value="ECO:0007669"/>
    <property type="project" value="UniProtKB-KW"/>
</dbReference>
<dbReference type="SUPFAM" id="SSF53335">
    <property type="entry name" value="S-adenosyl-L-methionine-dependent methyltransferases"/>
    <property type="match status" value="1"/>
</dbReference>
<sequence>MMTERYSHGHHESVLRAHTWRTAENSVAYLLPHLRPGGSLLDVGCGPGTITVDLARRVAPGRVVGVDASAEVIAQAHAHALAEVAPGVEFRVGGAYELDAADGEFDIVHTHQLLQHLARPIEALREFRRVAGPTGLVAAREVDYAGILIHPHIPALDEWLDILLRVGRGNGGEPAAGRRLKAWAREAGFTDVAVSASTWLFESDEQRAWWGGSWADRALHSSYADHALEQGVADRAALERIADGWREWASAPDGWLLMPHGEILARG</sequence>
<dbReference type="CDD" id="cd02440">
    <property type="entry name" value="AdoMet_MTases"/>
    <property type="match status" value="1"/>
</dbReference>
<dbReference type="InterPro" id="IPR029063">
    <property type="entry name" value="SAM-dependent_MTases_sf"/>
</dbReference>
<protein>
    <submittedName>
        <fullName evidence="2">2-polyprenyl-3-methyl-5-hydroxy-6-metoxy-1, 4-benzoquinol methylase</fullName>
    </submittedName>
</protein>
<evidence type="ECO:0000313" key="3">
    <source>
        <dbReference type="Proteomes" id="UP000573729"/>
    </source>
</evidence>
<dbReference type="Pfam" id="PF13847">
    <property type="entry name" value="Methyltransf_31"/>
    <property type="match status" value="1"/>
</dbReference>
<reference evidence="2 3" key="1">
    <citation type="submission" date="2020-08" db="EMBL/GenBank/DDBJ databases">
        <title>Sequencing the genomes of 1000 actinobacteria strains.</title>
        <authorList>
            <person name="Klenk H.-P."/>
        </authorList>
    </citation>
    <scope>NUCLEOTIDE SEQUENCE [LARGE SCALE GENOMIC DNA]</scope>
    <source>
        <strain evidence="2 3">DSM 24947</strain>
    </source>
</reference>
<keyword evidence="3" id="KW-1185">Reference proteome</keyword>
<dbReference type="EMBL" id="JACHMD010000001">
    <property type="protein sequence ID" value="MBB4666660.1"/>
    <property type="molecule type" value="Genomic_DNA"/>
</dbReference>
<accession>A0A7W7BQ08</accession>
<dbReference type="Proteomes" id="UP000573729">
    <property type="component" value="Unassembled WGS sequence"/>
</dbReference>
<dbReference type="RefSeq" id="WP_184216399.1">
    <property type="nucleotide sequence ID" value="NZ_JACHMD010000001.1"/>
</dbReference>
<keyword evidence="2" id="KW-0489">Methyltransferase</keyword>
<dbReference type="PANTHER" id="PTHR43591:SF24">
    <property type="entry name" value="2-METHOXY-6-POLYPRENYL-1,4-BENZOQUINOL METHYLASE, MITOCHONDRIAL"/>
    <property type="match status" value="1"/>
</dbReference>
<gene>
    <name evidence="2" type="ORF">BKA24_001369</name>
</gene>
<evidence type="ECO:0000313" key="2">
    <source>
        <dbReference type="EMBL" id="MBB4666660.1"/>
    </source>
</evidence>
<proteinExistence type="predicted"/>
<dbReference type="Gene3D" id="3.40.50.150">
    <property type="entry name" value="Vaccinia Virus protein VP39"/>
    <property type="match status" value="1"/>
</dbReference>
<evidence type="ECO:0000259" key="1">
    <source>
        <dbReference type="Pfam" id="PF13847"/>
    </source>
</evidence>
<dbReference type="PANTHER" id="PTHR43591">
    <property type="entry name" value="METHYLTRANSFERASE"/>
    <property type="match status" value="1"/>
</dbReference>
<dbReference type="GO" id="GO:0032259">
    <property type="term" value="P:methylation"/>
    <property type="evidence" value="ECO:0007669"/>
    <property type="project" value="UniProtKB-KW"/>
</dbReference>
<dbReference type="AlphaFoldDB" id="A0A7W7BQ08"/>
<feature type="domain" description="Methyltransferase" evidence="1">
    <location>
        <begin position="36"/>
        <end position="143"/>
    </location>
</feature>
<comment type="caution">
    <text evidence="2">The sequence shown here is derived from an EMBL/GenBank/DDBJ whole genome shotgun (WGS) entry which is preliminary data.</text>
</comment>
<dbReference type="InterPro" id="IPR025714">
    <property type="entry name" value="Methyltranfer_dom"/>
</dbReference>
<organism evidence="2 3">
    <name type="scientific">Microbacterium marinum</name>
    <dbReference type="NCBI Taxonomy" id="421115"/>
    <lineage>
        <taxon>Bacteria</taxon>
        <taxon>Bacillati</taxon>
        <taxon>Actinomycetota</taxon>
        <taxon>Actinomycetes</taxon>
        <taxon>Micrococcales</taxon>
        <taxon>Microbacteriaceae</taxon>
        <taxon>Microbacterium</taxon>
    </lineage>
</organism>
<keyword evidence="2" id="KW-0808">Transferase</keyword>